<name>A0A518N454_9GAMM</name>
<dbReference type="EMBL" id="CP042218">
    <property type="protein sequence ID" value="QDW66678.1"/>
    <property type="molecule type" value="Genomic_DNA"/>
</dbReference>
<dbReference type="KEGG" id="lug:FPZ22_07045"/>
<protein>
    <submittedName>
        <fullName evidence="2">Uncharacterized protein</fullName>
    </submittedName>
</protein>
<feature type="compositionally biased region" description="Gly residues" evidence="1">
    <location>
        <begin position="1"/>
        <end position="10"/>
    </location>
</feature>
<feature type="compositionally biased region" description="Gly residues" evidence="1">
    <location>
        <begin position="17"/>
        <end position="44"/>
    </location>
</feature>
<gene>
    <name evidence="2" type="ORF">FPZ22_07045</name>
</gene>
<evidence type="ECO:0000313" key="2">
    <source>
        <dbReference type="EMBL" id="QDW66678.1"/>
    </source>
</evidence>
<keyword evidence="3" id="KW-1185">Reference proteome</keyword>
<accession>A0A518N454</accession>
<sequence>MGESTGGGGLWVSSIGGSAGAGRDGSTGGGRSGSTGGGVSGSVGGGLRGVSLAVSSAGVRSEGSSLTGV</sequence>
<feature type="region of interest" description="Disordered" evidence="1">
    <location>
        <begin position="1"/>
        <end position="44"/>
    </location>
</feature>
<proteinExistence type="predicted"/>
<organism evidence="2 3">
    <name type="scientific">Luteimonas granuli</name>
    <dbReference type="NCBI Taxonomy" id="1176533"/>
    <lineage>
        <taxon>Bacteria</taxon>
        <taxon>Pseudomonadati</taxon>
        <taxon>Pseudomonadota</taxon>
        <taxon>Gammaproteobacteria</taxon>
        <taxon>Lysobacterales</taxon>
        <taxon>Lysobacteraceae</taxon>
        <taxon>Luteimonas</taxon>
    </lineage>
</organism>
<dbReference type="Proteomes" id="UP000316584">
    <property type="component" value="Chromosome"/>
</dbReference>
<evidence type="ECO:0000313" key="3">
    <source>
        <dbReference type="Proteomes" id="UP000316584"/>
    </source>
</evidence>
<reference evidence="2 3" key="1">
    <citation type="submission" date="2019-07" db="EMBL/GenBank/DDBJ databases">
        <title>Full genome sequence of Luteimonas sp. Gr-4.</title>
        <authorList>
            <person name="Im W.-T."/>
        </authorList>
    </citation>
    <scope>NUCLEOTIDE SEQUENCE [LARGE SCALE GENOMIC DNA]</scope>
    <source>
        <strain evidence="2 3">Gr-4</strain>
    </source>
</reference>
<dbReference type="AlphaFoldDB" id="A0A518N454"/>
<evidence type="ECO:0000256" key="1">
    <source>
        <dbReference type="SAM" id="MobiDB-lite"/>
    </source>
</evidence>